<evidence type="ECO:0000313" key="2">
    <source>
        <dbReference type="EMBL" id="QPS83173.1"/>
    </source>
</evidence>
<dbReference type="Proteomes" id="UP000595064">
    <property type="component" value="Chromosome"/>
</dbReference>
<proteinExistence type="predicted"/>
<feature type="transmembrane region" description="Helical" evidence="1">
    <location>
        <begin position="117"/>
        <end position="135"/>
    </location>
</feature>
<feature type="transmembrane region" description="Helical" evidence="1">
    <location>
        <begin position="141"/>
        <end position="164"/>
    </location>
</feature>
<protein>
    <submittedName>
        <fullName evidence="2">Uncharacterized protein</fullName>
    </submittedName>
</protein>
<keyword evidence="1" id="KW-0472">Membrane</keyword>
<name>A0A7T2YVY4_9BURK</name>
<organism evidence="2 3">
    <name type="scientific">Delftia lacustris</name>
    <dbReference type="NCBI Taxonomy" id="558537"/>
    <lineage>
        <taxon>Bacteria</taxon>
        <taxon>Pseudomonadati</taxon>
        <taxon>Pseudomonadota</taxon>
        <taxon>Betaproteobacteria</taxon>
        <taxon>Burkholderiales</taxon>
        <taxon>Comamonadaceae</taxon>
        <taxon>Delftia</taxon>
    </lineage>
</organism>
<accession>A0A7T2YVY4</accession>
<gene>
    <name evidence="2" type="ORF">I6G47_08915</name>
</gene>
<keyword evidence="1" id="KW-1133">Transmembrane helix</keyword>
<reference evidence="2 3" key="1">
    <citation type="submission" date="2020-12" db="EMBL/GenBank/DDBJ databases">
        <title>FDA dAtabase for Regulatory Grade micrObial Sequences (FDA-ARGOS): Supporting development and validation of Infectious Disease Dx tests.</title>
        <authorList>
            <person name="Sproer C."/>
            <person name="Gronow S."/>
            <person name="Severitt S."/>
            <person name="Schroder I."/>
            <person name="Tallon L."/>
            <person name="Sadzewicz L."/>
            <person name="Zhao X."/>
            <person name="Boylan J."/>
            <person name="Ott S."/>
            <person name="Bowen H."/>
            <person name="Vavikolanu K."/>
            <person name="Mehta A."/>
            <person name="Aluvathingal J."/>
            <person name="Nadendla S."/>
            <person name="Lowell S."/>
            <person name="Myers T."/>
            <person name="Yan Y."/>
            <person name="Sichtig H."/>
        </authorList>
    </citation>
    <scope>NUCLEOTIDE SEQUENCE [LARGE SCALE GENOMIC DNA]</scope>
    <source>
        <strain evidence="2 3">FDAARGOS_890</strain>
    </source>
</reference>
<keyword evidence="3" id="KW-1185">Reference proteome</keyword>
<sequence>MYGQLWLWIAPEKRESGLPIYSLSCANCSAPLEIGSDTERFICAHCGSAQILERQGGIISLKKVENSLHAIQRGTDRTAAELAIPRLTQEKQQILALRAQALEAHQKKRAHARGRRLKLAGISFLVLLLAGPTAINQIKMTALNTALTLAWMLSLIVIPVLVFLKTRMPRSTSAQQVISDYDAQLASIEAHLQANRAIVSTLPS</sequence>
<evidence type="ECO:0000313" key="3">
    <source>
        <dbReference type="Proteomes" id="UP000595064"/>
    </source>
</evidence>
<evidence type="ECO:0000256" key="1">
    <source>
        <dbReference type="SAM" id="Phobius"/>
    </source>
</evidence>
<dbReference type="EMBL" id="CP065748">
    <property type="protein sequence ID" value="QPS83173.1"/>
    <property type="molecule type" value="Genomic_DNA"/>
</dbReference>
<dbReference type="AlphaFoldDB" id="A0A7T2YVY4"/>
<dbReference type="KEGG" id="dla:I6G47_08915"/>
<keyword evidence="1" id="KW-0812">Transmembrane</keyword>